<proteinExistence type="predicted"/>
<gene>
    <name evidence="2" type="ORF">Vbra_2858</name>
</gene>
<feature type="compositionally biased region" description="Basic and acidic residues" evidence="1">
    <location>
        <begin position="8"/>
        <end position="24"/>
    </location>
</feature>
<name>A0A0G4EPG7_VITBC</name>
<evidence type="ECO:0000256" key="1">
    <source>
        <dbReference type="SAM" id="MobiDB-lite"/>
    </source>
</evidence>
<evidence type="ECO:0000313" key="3">
    <source>
        <dbReference type="Proteomes" id="UP000041254"/>
    </source>
</evidence>
<dbReference type="AlphaFoldDB" id="A0A0G4EPG7"/>
<dbReference type="EMBL" id="CDMY01000275">
    <property type="protein sequence ID" value="CEL99150.1"/>
    <property type="molecule type" value="Genomic_DNA"/>
</dbReference>
<dbReference type="VEuPathDB" id="CryptoDB:Vbra_2858"/>
<evidence type="ECO:0000313" key="2">
    <source>
        <dbReference type="EMBL" id="CEL99150.1"/>
    </source>
</evidence>
<accession>A0A0G4EPG7</accession>
<keyword evidence="3" id="KW-1185">Reference proteome</keyword>
<dbReference type="Proteomes" id="UP000041254">
    <property type="component" value="Unassembled WGS sequence"/>
</dbReference>
<feature type="region of interest" description="Disordered" evidence="1">
    <location>
        <begin position="1"/>
        <end position="24"/>
    </location>
</feature>
<sequence>MGNSFQKKTGEKERAKTTKSDDLAEMQEKEVVPIVIGKHTTKGDILLLVDMEDENNTHVLLSCPHDEEGFNFHPLTWNQLAVFIQDGSFTPNEDKEAPILSFLRRG</sequence>
<dbReference type="InParanoid" id="A0A0G4EPG7"/>
<organism evidence="2 3">
    <name type="scientific">Vitrella brassicaformis (strain CCMP3155)</name>
    <dbReference type="NCBI Taxonomy" id="1169540"/>
    <lineage>
        <taxon>Eukaryota</taxon>
        <taxon>Sar</taxon>
        <taxon>Alveolata</taxon>
        <taxon>Colpodellida</taxon>
        <taxon>Vitrellaceae</taxon>
        <taxon>Vitrella</taxon>
    </lineage>
</organism>
<protein>
    <submittedName>
        <fullName evidence="2">Uncharacterized protein</fullName>
    </submittedName>
</protein>
<reference evidence="2 3" key="1">
    <citation type="submission" date="2014-11" db="EMBL/GenBank/DDBJ databases">
        <authorList>
            <person name="Zhu J."/>
            <person name="Qi W."/>
            <person name="Song R."/>
        </authorList>
    </citation>
    <scope>NUCLEOTIDE SEQUENCE [LARGE SCALE GENOMIC DNA]</scope>
</reference>